<dbReference type="Proteomes" id="UP000299102">
    <property type="component" value="Unassembled WGS sequence"/>
</dbReference>
<reference evidence="2 3" key="1">
    <citation type="journal article" date="2019" name="Commun. Biol.">
        <title>The bagworm genome reveals a unique fibroin gene that provides high tensile strength.</title>
        <authorList>
            <person name="Kono N."/>
            <person name="Nakamura H."/>
            <person name="Ohtoshi R."/>
            <person name="Tomita M."/>
            <person name="Numata K."/>
            <person name="Arakawa K."/>
        </authorList>
    </citation>
    <scope>NUCLEOTIDE SEQUENCE [LARGE SCALE GENOMIC DNA]</scope>
</reference>
<proteinExistence type="predicted"/>
<feature type="region of interest" description="Disordered" evidence="1">
    <location>
        <begin position="1"/>
        <end position="92"/>
    </location>
</feature>
<evidence type="ECO:0000256" key="1">
    <source>
        <dbReference type="SAM" id="MobiDB-lite"/>
    </source>
</evidence>
<evidence type="ECO:0000313" key="3">
    <source>
        <dbReference type="Proteomes" id="UP000299102"/>
    </source>
</evidence>
<accession>A0A4C1TJB0</accession>
<keyword evidence="3" id="KW-1185">Reference proteome</keyword>
<gene>
    <name evidence="2" type="ORF">EVAR_72240_1</name>
</gene>
<evidence type="ECO:0000313" key="2">
    <source>
        <dbReference type="EMBL" id="GBP14276.1"/>
    </source>
</evidence>
<name>A0A4C1TJB0_EUMVA</name>
<feature type="compositionally biased region" description="Basic and acidic residues" evidence="1">
    <location>
        <begin position="1"/>
        <end position="25"/>
    </location>
</feature>
<comment type="caution">
    <text evidence="2">The sequence shown here is derived from an EMBL/GenBank/DDBJ whole genome shotgun (WGS) entry which is preliminary data.</text>
</comment>
<protein>
    <submittedName>
        <fullName evidence="2">Uncharacterized protein</fullName>
    </submittedName>
</protein>
<dbReference type="EMBL" id="BGZK01005489">
    <property type="protein sequence ID" value="GBP14276.1"/>
    <property type="molecule type" value="Genomic_DNA"/>
</dbReference>
<sequence length="92" mass="10475">MITRKGKQEKDRRRERVEKEERERQAGFSHPLPLTKETSAPKLTVDSSVKSLKISPAESLHGSPPMFDKNQGDVTQSPPLPCHGNFYRSRCK</sequence>
<feature type="non-terminal residue" evidence="2">
    <location>
        <position position="92"/>
    </location>
</feature>
<organism evidence="2 3">
    <name type="scientific">Eumeta variegata</name>
    <name type="common">Bagworm moth</name>
    <name type="synonym">Eumeta japonica</name>
    <dbReference type="NCBI Taxonomy" id="151549"/>
    <lineage>
        <taxon>Eukaryota</taxon>
        <taxon>Metazoa</taxon>
        <taxon>Ecdysozoa</taxon>
        <taxon>Arthropoda</taxon>
        <taxon>Hexapoda</taxon>
        <taxon>Insecta</taxon>
        <taxon>Pterygota</taxon>
        <taxon>Neoptera</taxon>
        <taxon>Endopterygota</taxon>
        <taxon>Lepidoptera</taxon>
        <taxon>Glossata</taxon>
        <taxon>Ditrysia</taxon>
        <taxon>Tineoidea</taxon>
        <taxon>Psychidae</taxon>
        <taxon>Oiketicinae</taxon>
        <taxon>Eumeta</taxon>
    </lineage>
</organism>
<dbReference type="AlphaFoldDB" id="A0A4C1TJB0"/>